<comment type="similarity">
    <text evidence="4">Belongs to the Maf family.</text>
</comment>
<name>A0A7W6W883_9PROT</name>
<comment type="function">
    <text evidence="4">Nucleoside triphosphate pyrophosphatase. May have a dual role in cell division arrest and in preventing the incorporation of modified nucleotides into cellular nucleic acids.</text>
</comment>
<evidence type="ECO:0000256" key="4">
    <source>
        <dbReference type="HAMAP-Rule" id="MF_00528"/>
    </source>
</evidence>
<protein>
    <recommendedName>
        <fullName evidence="4">Nucleoside triphosphate pyrophosphatase</fullName>
        <ecNumber evidence="4">3.6.1.9</ecNumber>
    </recommendedName>
    <alternativeName>
        <fullName evidence="4">Nucleotide pyrophosphatase</fullName>
        <shortName evidence="4">Nucleotide PPase</shortName>
    </alternativeName>
</protein>
<dbReference type="PIRSF" id="PIRSF006305">
    <property type="entry name" value="Maf"/>
    <property type="match status" value="1"/>
</dbReference>
<evidence type="ECO:0000313" key="6">
    <source>
        <dbReference type="Proteomes" id="UP000554286"/>
    </source>
</evidence>
<accession>A0A7W6W883</accession>
<dbReference type="AlphaFoldDB" id="A0A7W6W883"/>
<dbReference type="Pfam" id="PF02545">
    <property type="entry name" value="Maf"/>
    <property type="match status" value="1"/>
</dbReference>
<keyword evidence="2 4" id="KW-0378">Hydrolase</keyword>
<dbReference type="PANTHER" id="PTHR43213:SF5">
    <property type="entry name" value="BIFUNCTIONAL DTTP_UTP PYROPHOSPHATASE_METHYLTRANSFERASE PROTEIN-RELATED"/>
    <property type="match status" value="1"/>
</dbReference>
<dbReference type="GO" id="GO:0047429">
    <property type="term" value="F:nucleoside triphosphate diphosphatase activity"/>
    <property type="evidence" value="ECO:0007669"/>
    <property type="project" value="UniProtKB-EC"/>
</dbReference>
<keyword evidence="4" id="KW-0963">Cytoplasm</keyword>
<evidence type="ECO:0000256" key="2">
    <source>
        <dbReference type="ARBA" id="ARBA00022801"/>
    </source>
</evidence>
<dbReference type="SUPFAM" id="SSF52972">
    <property type="entry name" value="ITPase-like"/>
    <property type="match status" value="1"/>
</dbReference>
<evidence type="ECO:0000256" key="3">
    <source>
        <dbReference type="ARBA" id="ARBA00023080"/>
    </source>
</evidence>
<dbReference type="PANTHER" id="PTHR43213">
    <property type="entry name" value="BIFUNCTIONAL DTTP/UTP PYROPHOSPHATASE/METHYLTRANSFERASE PROTEIN-RELATED"/>
    <property type="match status" value="1"/>
</dbReference>
<keyword evidence="6" id="KW-1185">Reference proteome</keyword>
<proteinExistence type="inferred from homology"/>
<dbReference type="HAMAP" id="MF_00528">
    <property type="entry name" value="Maf"/>
    <property type="match status" value="1"/>
</dbReference>
<sequence>MTVSYTSRVAVPAAPSALPLLLASASTTRRALLLAAGVPLAGHSVMPMDEGALRDDLRAEGATTEQAADRLALAKAQIVSSRYPGTLVLGADQILETADGAWLGKPADRAAAKTQLEALRGTTHRLVSAAVLVHDGEPVWRTVSDARLTMRPFTDDFLEAYLNATSKAVTQSVGGYQVEGMGLQLFSQLDGDYFTILGLPLMAVLEALRARGVVLA</sequence>
<evidence type="ECO:0000256" key="1">
    <source>
        <dbReference type="ARBA" id="ARBA00001968"/>
    </source>
</evidence>
<comment type="caution">
    <text evidence="4">Lacks conserved residue(s) required for the propagation of feature annotation.</text>
</comment>
<comment type="catalytic activity">
    <reaction evidence="4">
        <text>a ribonucleoside 5'-triphosphate + H2O = a ribonucleoside 5'-phosphate + diphosphate + H(+)</text>
        <dbReference type="Rhea" id="RHEA:23996"/>
        <dbReference type="ChEBI" id="CHEBI:15377"/>
        <dbReference type="ChEBI" id="CHEBI:15378"/>
        <dbReference type="ChEBI" id="CHEBI:33019"/>
        <dbReference type="ChEBI" id="CHEBI:58043"/>
        <dbReference type="ChEBI" id="CHEBI:61557"/>
        <dbReference type="EC" id="3.6.1.9"/>
    </reaction>
</comment>
<keyword evidence="3 4" id="KW-0546">Nucleotide metabolism</keyword>
<comment type="catalytic activity">
    <reaction evidence="4">
        <text>a 2'-deoxyribonucleoside 5'-triphosphate + H2O = a 2'-deoxyribonucleoside 5'-phosphate + diphosphate + H(+)</text>
        <dbReference type="Rhea" id="RHEA:44644"/>
        <dbReference type="ChEBI" id="CHEBI:15377"/>
        <dbReference type="ChEBI" id="CHEBI:15378"/>
        <dbReference type="ChEBI" id="CHEBI:33019"/>
        <dbReference type="ChEBI" id="CHEBI:61560"/>
        <dbReference type="ChEBI" id="CHEBI:65317"/>
        <dbReference type="EC" id="3.6.1.9"/>
    </reaction>
</comment>
<dbReference type="CDD" id="cd00555">
    <property type="entry name" value="Maf"/>
    <property type="match status" value="1"/>
</dbReference>
<comment type="caution">
    <text evidence="5">The sequence shown here is derived from an EMBL/GenBank/DDBJ whole genome shotgun (WGS) entry which is preliminary data.</text>
</comment>
<dbReference type="InterPro" id="IPR029001">
    <property type="entry name" value="ITPase-like_fam"/>
</dbReference>
<dbReference type="EC" id="3.6.1.9" evidence="4"/>
<comment type="cofactor">
    <cofactor evidence="1 4">
        <name>a divalent metal cation</name>
        <dbReference type="ChEBI" id="CHEBI:60240"/>
    </cofactor>
</comment>
<dbReference type="EMBL" id="JACIGK010000001">
    <property type="protein sequence ID" value="MBB4264528.1"/>
    <property type="molecule type" value="Genomic_DNA"/>
</dbReference>
<organism evidence="5 6">
    <name type="scientific">Roseospira visakhapatnamensis</name>
    <dbReference type="NCBI Taxonomy" id="390880"/>
    <lineage>
        <taxon>Bacteria</taxon>
        <taxon>Pseudomonadati</taxon>
        <taxon>Pseudomonadota</taxon>
        <taxon>Alphaproteobacteria</taxon>
        <taxon>Rhodospirillales</taxon>
        <taxon>Rhodospirillaceae</taxon>
        <taxon>Roseospira</taxon>
    </lineage>
</organism>
<dbReference type="InterPro" id="IPR003697">
    <property type="entry name" value="Maf-like"/>
</dbReference>
<comment type="subcellular location">
    <subcellularLocation>
        <location evidence="4">Cytoplasm</location>
    </subcellularLocation>
</comment>
<reference evidence="5 6" key="1">
    <citation type="submission" date="2020-08" db="EMBL/GenBank/DDBJ databases">
        <title>Genome sequencing of Purple Non-Sulfur Bacteria from various extreme environments.</title>
        <authorList>
            <person name="Mayer M."/>
        </authorList>
    </citation>
    <scope>NUCLEOTIDE SEQUENCE [LARGE SCALE GENOMIC DNA]</scope>
    <source>
        <strain evidence="5 6">JA131</strain>
    </source>
</reference>
<feature type="active site" description="Proton acceptor" evidence="4">
    <location>
        <position position="92"/>
    </location>
</feature>
<dbReference type="GO" id="GO:0009117">
    <property type="term" value="P:nucleotide metabolic process"/>
    <property type="evidence" value="ECO:0007669"/>
    <property type="project" value="UniProtKB-KW"/>
</dbReference>
<dbReference type="Proteomes" id="UP000554286">
    <property type="component" value="Unassembled WGS sequence"/>
</dbReference>
<evidence type="ECO:0000313" key="5">
    <source>
        <dbReference type="EMBL" id="MBB4264528.1"/>
    </source>
</evidence>
<dbReference type="RefSeq" id="WP_343058481.1">
    <property type="nucleotide sequence ID" value="NZ_JACIGK010000001.1"/>
</dbReference>
<gene>
    <name evidence="5" type="ORF">GGD89_000134</name>
</gene>
<dbReference type="Gene3D" id="3.90.950.10">
    <property type="match status" value="1"/>
</dbReference>
<dbReference type="GO" id="GO:0005737">
    <property type="term" value="C:cytoplasm"/>
    <property type="evidence" value="ECO:0007669"/>
    <property type="project" value="UniProtKB-SubCell"/>
</dbReference>